<dbReference type="InParanoid" id="L7JXT7"/>
<dbReference type="PRINTS" id="PR01161">
    <property type="entry name" value="TUBULIN"/>
</dbReference>
<dbReference type="Gene3D" id="3.40.50.1440">
    <property type="entry name" value="Tubulin/FtsZ, GTPase domain"/>
    <property type="match status" value="1"/>
</dbReference>
<protein>
    <recommendedName>
        <fullName evidence="4 10">Tubulin gamma chain</fullName>
    </recommendedName>
</protein>
<sequence length="418" mass="47125">MREIITLQIGQCGNQIGSSFWQRLSSLHPKSQPSQFFYLADDNMPVPRAILLDLEPRVISQITSTGLFNHENIFVSNEGGGAGNNWASGYLCARSRKNEIFEMIHRESENSDMLESFFILHSIAGGTGSGMGSYLIEELRDEFPKKMLQSFSVFPNNEEVSDVVVQPYNSVLTLKRLNRCCDSVVVMDNAALGRISSESLRIKQPSYETINSLISTVICASTCTLRTPTYMYSDLRSIVSTLIPVNGLNFIVPSYTPFINKDCAQIIRKTTVNDVLRRLMMSKNKLAGIDTRAIISALTFFINTNEIGEVQRSIIRMQDKQLVGFVPWMPPSFHAVVCQEDNAAEQQVSGLSLTNSTGVSALLRKICEQYDKLKKRNAFTEIYRKYLDGLEEFDASREVVEQLIAEYERCELTSFCER</sequence>
<feature type="domain" description="Tubulin/FtsZ GTPase" evidence="11">
    <location>
        <begin position="33"/>
        <end position="229"/>
    </location>
</feature>
<evidence type="ECO:0000256" key="8">
    <source>
        <dbReference type="ARBA" id="ARBA00023134"/>
    </source>
</evidence>
<dbReference type="Proteomes" id="UP000011185">
    <property type="component" value="Unassembled WGS sequence"/>
</dbReference>
<dbReference type="InterPro" id="IPR013838">
    <property type="entry name" value="Beta-tubulin_BS"/>
</dbReference>
<evidence type="ECO:0000256" key="10">
    <source>
        <dbReference type="RuleBase" id="RU000352"/>
    </source>
</evidence>
<reference evidence="12 13" key="1">
    <citation type="journal article" date="2012" name="PLoS Pathog.">
        <title>The genome of the obligate intracellular parasite Trachipleistophora hominis: new insights into microsporidian genome dynamics and reductive evolution.</title>
        <authorList>
            <person name="Heinz E."/>
            <person name="Williams T.A."/>
            <person name="Nakjang S."/>
            <person name="Noel C.J."/>
            <person name="Swan D.C."/>
            <person name="Goldberg A.V."/>
            <person name="Harris S.R."/>
            <person name="Weinmaier T."/>
            <person name="Markert S."/>
            <person name="Becher D."/>
            <person name="Bernhardt J."/>
            <person name="Dagan T."/>
            <person name="Hacker C."/>
            <person name="Lucocq J.M."/>
            <person name="Schweder T."/>
            <person name="Rattei T."/>
            <person name="Hall N."/>
            <person name="Hirt R.P."/>
            <person name="Embley T.M."/>
        </authorList>
    </citation>
    <scope>NUCLEOTIDE SEQUENCE [LARGE SCALE GENOMIC DNA]</scope>
</reference>
<dbReference type="Pfam" id="PF03953">
    <property type="entry name" value="Tubulin_C"/>
    <property type="match status" value="1"/>
</dbReference>
<dbReference type="SMART" id="SM00864">
    <property type="entry name" value="Tubulin"/>
    <property type="match status" value="1"/>
</dbReference>
<dbReference type="GO" id="GO:0008275">
    <property type="term" value="C:gamma-tubulin small complex"/>
    <property type="evidence" value="ECO:0007669"/>
    <property type="project" value="EnsemblFungi"/>
</dbReference>
<proteinExistence type="inferred from homology"/>
<dbReference type="CDD" id="cd02188">
    <property type="entry name" value="gamma_tubulin"/>
    <property type="match status" value="1"/>
</dbReference>
<dbReference type="HOGENOM" id="CLU_015718_1_0_1"/>
<dbReference type="FunFam" id="1.10.287.600:FF:000004">
    <property type="entry name" value="Tubulin gamma chain"/>
    <property type="match status" value="1"/>
</dbReference>
<dbReference type="PANTHER" id="PTHR11588">
    <property type="entry name" value="TUBULIN"/>
    <property type="match status" value="1"/>
</dbReference>
<evidence type="ECO:0000256" key="4">
    <source>
        <dbReference type="ARBA" id="ARBA00018848"/>
    </source>
</evidence>
<evidence type="ECO:0000259" key="11">
    <source>
        <dbReference type="SMART" id="SM00864"/>
    </source>
</evidence>
<comment type="similarity">
    <text evidence="2 10">Belongs to the tubulin family.</text>
</comment>
<dbReference type="GO" id="GO:2000767">
    <property type="term" value="P:positive regulation of cytoplasmic translation"/>
    <property type="evidence" value="ECO:0007669"/>
    <property type="project" value="EnsemblFungi"/>
</dbReference>
<evidence type="ECO:0000256" key="3">
    <source>
        <dbReference type="ARBA" id="ARBA00011747"/>
    </source>
</evidence>
<dbReference type="GO" id="GO:0005822">
    <property type="term" value="C:inner plaque of spindle pole body"/>
    <property type="evidence" value="ECO:0007669"/>
    <property type="project" value="EnsemblFungi"/>
</dbReference>
<keyword evidence="13" id="KW-1185">Reference proteome</keyword>
<keyword evidence="9" id="KW-0206">Cytoskeleton</keyword>
<evidence type="ECO:0000313" key="12">
    <source>
        <dbReference type="EMBL" id="ELQ76224.1"/>
    </source>
</evidence>
<dbReference type="GO" id="GO:0051417">
    <property type="term" value="P:microtubule nucleation by spindle pole body"/>
    <property type="evidence" value="ECO:0007669"/>
    <property type="project" value="EnsemblFungi"/>
</dbReference>
<keyword evidence="6 10" id="KW-0493">Microtubule</keyword>
<evidence type="ECO:0000256" key="5">
    <source>
        <dbReference type="ARBA" id="ARBA00022490"/>
    </source>
</evidence>
<dbReference type="STRING" id="72359.L7JXT7"/>
<dbReference type="GO" id="GO:0005200">
    <property type="term" value="F:structural constituent of cytoskeleton"/>
    <property type="evidence" value="ECO:0007669"/>
    <property type="project" value="EnsemblFungi"/>
</dbReference>
<keyword evidence="5" id="KW-0963">Cytoplasm</keyword>
<accession>L7JXT7</accession>
<dbReference type="OrthoDB" id="10249382at2759"/>
<dbReference type="SUPFAM" id="SSF52490">
    <property type="entry name" value="Tubulin nucleotide-binding domain-like"/>
    <property type="match status" value="1"/>
</dbReference>
<dbReference type="Pfam" id="PF00091">
    <property type="entry name" value="Tubulin"/>
    <property type="match status" value="1"/>
</dbReference>
<dbReference type="PROSITE" id="PS00227">
    <property type="entry name" value="TUBULIN"/>
    <property type="match status" value="1"/>
</dbReference>
<dbReference type="GO" id="GO:0005824">
    <property type="term" value="C:outer plaque of spindle pole body"/>
    <property type="evidence" value="ECO:0007669"/>
    <property type="project" value="EnsemblFungi"/>
</dbReference>
<dbReference type="PRINTS" id="PR01164">
    <property type="entry name" value="GAMMATUBULIN"/>
</dbReference>
<keyword evidence="8 10" id="KW-0342">GTP-binding</keyword>
<comment type="function">
    <text evidence="10">Tubulin is the major constituent of microtubules, protein filaments consisting of alpha- and beta-tubulin heterodimers. Gamma-tubulin is a key component of the gamma-tubulin ring complex (gTuRC) which mediates microtubule nucleation. The gTuRC regulates the minus-end nucleation of alpha-beta tubulin heterodimers that grow into microtubule protafilaments, a critical step in centrosome duplication and spindle formation.</text>
</comment>
<evidence type="ECO:0000256" key="1">
    <source>
        <dbReference type="ARBA" id="ARBA00004317"/>
    </source>
</evidence>
<dbReference type="GO" id="GO:0031122">
    <property type="term" value="P:cytoplasmic microtubule organization"/>
    <property type="evidence" value="ECO:0007669"/>
    <property type="project" value="InterPro"/>
</dbReference>
<dbReference type="VEuPathDB" id="MicrosporidiaDB:THOM_0785"/>
<evidence type="ECO:0000256" key="6">
    <source>
        <dbReference type="ARBA" id="ARBA00022701"/>
    </source>
</evidence>
<evidence type="ECO:0000256" key="9">
    <source>
        <dbReference type="ARBA" id="ARBA00023212"/>
    </source>
</evidence>
<evidence type="ECO:0000256" key="7">
    <source>
        <dbReference type="ARBA" id="ARBA00022741"/>
    </source>
</evidence>
<dbReference type="InterPro" id="IPR002454">
    <property type="entry name" value="Gamma_tubulin"/>
</dbReference>
<dbReference type="InterPro" id="IPR008280">
    <property type="entry name" value="Tub_FtsZ_C"/>
</dbReference>
<dbReference type="InterPro" id="IPR036525">
    <property type="entry name" value="Tubulin/FtsZ_GTPase_sf"/>
</dbReference>
<name>L7JXT7_TRAHO</name>
<evidence type="ECO:0000256" key="2">
    <source>
        <dbReference type="ARBA" id="ARBA00009636"/>
    </source>
</evidence>
<keyword evidence="7 10" id="KW-0547">Nucleotide-binding</keyword>
<dbReference type="InterPro" id="IPR017975">
    <property type="entry name" value="Tubulin_CS"/>
</dbReference>
<dbReference type="FunCoup" id="L7JXT7">
    <property type="interactions" value="107"/>
</dbReference>
<dbReference type="InterPro" id="IPR000217">
    <property type="entry name" value="Tubulin"/>
</dbReference>
<dbReference type="GO" id="GO:0007052">
    <property type="term" value="P:mitotic spindle organization"/>
    <property type="evidence" value="ECO:0007669"/>
    <property type="project" value="EnsemblFungi"/>
</dbReference>
<comment type="subcellular location">
    <subcellularLocation>
        <location evidence="1">Cytoplasm</location>
        <location evidence="1">Cytoskeleton</location>
        <location evidence="1">Microtubule organizing center</location>
        <location evidence="1">Spindle pole body</location>
    </subcellularLocation>
</comment>
<dbReference type="InterPro" id="IPR003008">
    <property type="entry name" value="Tubulin_FtsZ_GTPase"/>
</dbReference>
<dbReference type="InterPro" id="IPR018316">
    <property type="entry name" value="Tubulin/FtsZ_2-layer-sand-dom"/>
</dbReference>
<comment type="subunit">
    <text evidence="3">Dimer of alpha and beta chains. A typical microtubule is a hollow water-filled tube with an outer diameter of 25 nm and an inner diameter of 15 nM. Alpha-beta heterodimers associate head-to-tail to form protofilaments running lengthwise along the microtubule wall with the beta-tubulin subunit facing the microtubule plus end conferring a structural polarity. Microtubules usually have 13 protofilaments but different protofilament numbers can be found in some organisms and specialized cells.</text>
</comment>
<dbReference type="PROSITE" id="PS00228">
    <property type="entry name" value="TUBULIN_B_AUTOREG"/>
    <property type="match status" value="1"/>
</dbReference>
<organism evidence="12 13">
    <name type="scientific">Trachipleistophora hominis</name>
    <name type="common">Microsporidian parasite</name>
    <dbReference type="NCBI Taxonomy" id="72359"/>
    <lineage>
        <taxon>Eukaryota</taxon>
        <taxon>Fungi</taxon>
        <taxon>Fungi incertae sedis</taxon>
        <taxon>Microsporidia</taxon>
        <taxon>Pleistophoridae</taxon>
        <taxon>Trachipleistophora</taxon>
    </lineage>
</organism>
<dbReference type="SUPFAM" id="SSF55307">
    <property type="entry name" value="Tubulin C-terminal domain-like"/>
    <property type="match status" value="1"/>
</dbReference>
<dbReference type="GO" id="GO:0005874">
    <property type="term" value="C:microtubule"/>
    <property type="evidence" value="ECO:0007669"/>
    <property type="project" value="UniProtKB-KW"/>
</dbReference>
<dbReference type="OMA" id="QTYSIFP"/>
<dbReference type="Gene3D" id="1.10.287.600">
    <property type="entry name" value="Helix hairpin bin"/>
    <property type="match status" value="1"/>
</dbReference>
<dbReference type="AlphaFoldDB" id="L7JXT7"/>
<evidence type="ECO:0000313" key="13">
    <source>
        <dbReference type="Proteomes" id="UP000011185"/>
    </source>
</evidence>
<dbReference type="GO" id="GO:0005525">
    <property type="term" value="F:GTP binding"/>
    <property type="evidence" value="ECO:0007669"/>
    <property type="project" value="UniProtKB-UniRule"/>
</dbReference>
<dbReference type="InterPro" id="IPR023123">
    <property type="entry name" value="Tubulin_C"/>
</dbReference>
<dbReference type="EMBL" id="JH993859">
    <property type="protein sequence ID" value="ELQ76224.1"/>
    <property type="molecule type" value="Genomic_DNA"/>
</dbReference>
<gene>
    <name evidence="12" type="ORF">THOM_0785</name>
</gene>